<dbReference type="PANTHER" id="PTHR33568">
    <property type="entry name" value="DNA POLYMERASE"/>
    <property type="match status" value="1"/>
</dbReference>
<dbReference type="PANTHER" id="PTHR33568:SF3">
    <property type="entry name" value="DNA-DIRECTED DNA POLYMERASE"/>
    <property type="match status" value="1"/>
</dbReference>
<feature type="domain" description="DNA-directed DNA polymerase family B mitochondria/virus" evidence="10">
    <location>
        <begin position="52"/>
        <end position="191"/>
    </location>
</feature>
<evidence type="ECO:0000256" key="8">
    <source>
        <dbReference type="ARBA" id="ARBA00049244"/>
    </source>
</evidence>
<reference evidence="11 12" key="1">
    <citation type="submission" date="2024-10" db="EMBL/GenBank/DDBJ databases">
        <authorList>
            <person name="Kim D."/>
        </authorList>
    </citation>
    <scope>NUCLEOTIDE SEQUENCE [LARGE SCALE GENOMIC DNA]</scope>
    <source>
        <strain evidence="11">BH-2024</strain>
    </source>
</reference>
<comment type="caution">
    <text evidence="11">The sequence shown here is derived from an EMBL/GenBank/DDBJ whole genome shotgun (WGS) entry which is preliminary data.</text>
</comment>
<dbReference type="InterPro" id="IPR043502">
    <property type="entry name" value="DNA/RNA_pol_sf"/>
</dbReference>
<evidence type="ECO:0000256" key="5">
    <source>
        <dbReference type="ARBA" id="ARBA00022705"/>
    </source>
</evidence>
<evidence type="ECO:0000256" key="4">
    <source>
        <dbReference type="ARBA" id="ARBA00022695"/>
    </source>
</evidence>
<keyword evidence="6" id="KW-0239">DNA-directed DNA polymerase</keyword>
<sequence length="330" mass="37942">MRSLFELEHQHGCELHVIWGCQWKERLRHDHELKQRYEAVFTPCPLDPRNDALRGGRTEPFKLHHVCADDEEVLCIDIVSLYPYVMKVNPFPVGNPMVLTREVLLHPSMTPLPWTCPKTTLFGASCSSDERFTFPLCGLCADRRQQRPCRHGDDKRSWECAYTHVELNKALQLGYVVTDLFEVWNYAEWDDTLFSTTSTASSVSNDTDSIYYVNKIGAPCVPEGEALGQMKREHVDRRIVEFVAGCPKNYGIRYTARDGTDERANLKIRSFRLSYATLPGLQTRPFGYVEDAPQPMNIEQHAQPPPPPPVRRKRTLIEADPNKPGHSRWF</sequence>
<dbReference type="GO" id="GO:0006260">
    <property type="term" value="P:DNA replication"/>
    <property type="evidence" value="ECO:0007669"/>
    <property type="project" value="UniProtKB-KW"/>
</dbReference>
<keyword evidence="4" id="KW-0548">Nucleotidyltransferase</keyword>
<keyword evidence="5" id="KW-0235">DNA replication</keyword>
<dbReference type="GO" id="GO:0003677">
    <property type="term" value="F:DNA binding"/>
    <property type="evidence" value="ECO:0007669"/>
    <property type="project" value="UniProtKB-KW"/>
</dbReference>
<dbReference type="GO" id="GO:0003887">
    <property type="term" value="F:DNA-directed DNA polymerase activity"/>
    <property type="evidence" value="ECO:0007669"/>
    <property type="project" value="UniProtKB-KW"/>
</dbReference>
<evidence type="ECO:0000259" key="10">
    <source>
        <dbReference type="Pfam" id="PF03175"/>
    </source>
</evidence>
<evidence type="ECO:0000313" key="11">
    <source>
        <dbReference type="EMBL" id="KAL3082362.1"/>
    </source>
</evidence>
<dbReference type="AlphaFoldDB" id="A0ABD2IT94"/>
<evidence type="ECO:0000256" key="3">
    <source>
        <dbReference type="ARBA" id="ARBA00022679"/>
    </source>
</evidence>
<evidence type="ECO:0000313" key="12">
    <source>
        <dbReference type="Proteomes" id="UP001620626"/>
    </source>
</evidence>
<comment type="catalytic activity">
    <reaction evidence="8">
        <text>DNA(n) + a 2'-deoxyribonucleoside 5'-triphosphate = DNA(n+1) + diphosphate</text>
        <dbReference type="Rhea" id="RHEA:22508"/>
        <dbReference type="Rhea" id="RHEA-COMP:17339"/>
        <dbReference type="Rhea" id="RHEA-COMP:17340"/>
        <dbReference type="ChEBI" id="CHEBI:33019"/>
        <dbReference type="ChEBI" id="CHEBI:61560"/>
        <dbReference type="ChEBI" id="CHEBI:173112"/>
        <dbReference type="EC" id="2.7.7.7"/>
    </reaction>
</comment>
<comment type="similarity">
    <text evidence="1">Belongs to the DNA polymerase type-B family.</text>
</comment>
<evidence type="ECO:0000256" key="2">
    <source>
        <dbReference type="ARBA" id="ARBA00012417"/>
    </source>
</evidence>
<feature type="region of interest" description="Disordered" evidence="9">
    <location>
        <begin position="297"/>
        <end position="330"/>
    </location>
</feature>
<dbReference type="Pfam" id="PF03175">
    <property type="entry name" value="DNA_pol_B_2"/>
    <property type="match status" value="1"/>
</dbReference>
<name>A0ABD2IT94_9BILA</name>
<keyword evidence="3" id="KW-0808">Transferase</keyword>
<dbReference type="EC" id="2.7.7.7" evidence="2"/>
<evidence type="ECO:0000256" key="6">
    <source>
        <dbReference type="ARBA" id="ARBA00022932"/>
    </source>
</evidence>
<dbReference type="EMBL" id="JBICBT010001111">
    <property type="protein sequence ID" value="KAL3082362.1"/>
    <property type="molecule type" value="Genomic_DNA"/>
</dbReference>
<protein>
    <recommendedName>
        <fullName evidence="2">DNA-directed DNA polymerase</fullName>
        <ecNumber evidence="2">2.7.7.7</ecNumber>
    </recommendedName>
</protein>
<gene>
    <name evidence="11" type="ORF">niasHT_038778</name>
</gene>
<organism evidence="11 12">
    <name type="scientific">Heterodera trifolii</name>
    <dbReference type="NCBI Taxonomy" id="157864"/>
    <lineage>
        <taxon>Eukaryota</taxon>
        <taxon>Metazoa</taxon>
        <taxon>Ecdysozoa</taxon>
        <taxon>Nematoda</taxon>
        <taxon>Chromadorea</taxon>
        <taxon>Rhabditida</taxon>
        <taxon>Tylenchina</taxon>
        <taxon>Tylenchomorpha</taxon>
        <taxon>Tylenchoidea</taxon>
        <taxon>Heteroderidae</taxon>
        <taxon>Heteroderinae</taxon>
        <taxon>Heterodera</taxon>
    </lineage>
</organism>
<accession>A0ABD2IT94</accession>
<dbReference type="Proteomes" id="UP001620626">
    <property type="component" value="Unassembled WGS sequence"/>
</dbReference>
<evidence type="ECO:0000256" key="1">
    <source>
        <dbReference type="ARBA" id="ARBA00005755"/>
    </source>
</evidence>
<dbReference type="InterPro" id="IPR004868">
    <property type="entry name" value="DNA-dir_DNA_pol_B_mt/vir"/>
</dbReference>
<keyword evidence="7" id="KW-0238">DNA-binding</keyword>
<dbReference type="SUPFAM" id="SSF56672">
    <property type="entry name" value="DNA/RNA polymerases"/>
    <property type="match status" value="1"/>
</dbReference>
<proteinExistence type="inferred from homology"/>
<keyword evidence="12" id="KW-1185">Reference proteome</keyword>
<evidence type="ECO:0000256" key="7">
    <source>
        <dbReference type="ARBA" id="ARBA00023125"/>
    </source>
</evidence>
<evidence type="ECO:0000256" key="9">
    <source>
        <dbReference type="SAM" id="MobiDB-lite"/>
    </source>
</evidence>